<dbReference type="EMBL" id="JAHRIP010063143">
    <property type="protein sequence ID" value="MEQ2305453.1"/>
    <property type="molecule type" value="Genomic_DNA"/>
</dbReference>
<evidence type="ECO:0000256" key="1">
    <source>
        <dbReference type="SAM" id="SignalP"/>
    </source>
</evidence>
<comment type="caution">
    <text evidence="2">The sequence shown here is derived from an EMBL/GenBank/DDBJ whole genome shotgun (WGS) entry which is preliminary data.</text>
</comment>
<dbReference type="Proteomes" id="UP001469553">
    <property type="component" value="Unassembled WGS sequence"/>
</dbReference>
<evidence type="ECO:0000313" key="3">
    <source>
        <dbReference type="Proteomes" id="UP001469553"/>
    </source>
</evidence>
<evidence type="ECO:0008006" key="4">
    <source>
        <dbReference type="Google" id="ProtNLM"/>
    </source>
</evidence>
<feature type="signal peptide" evidence="1">
    <location>
        <begin position="1"/>
        <end position="15"/>
    </location>
</feature>
<proteinExistence type="predicted"/>
<evidence type="ECO:0000313" key="2">
    <source>
        <dbReference type="EMBL" id="MEQ2305453.1"/>
    </source>
</evidence>
<keyword evidence="1" id="KW-0732">Signal</keyword>
<protein>
    <recommendedName>
        <fullName evidence="4">Secreted protein</fullName>
    </recommendedName>
</protein>
<sequence length="103" mass="11620">MFCSSHFLFTRSLSAIVMNFIQSTCTKQSVSLLHLFHALYIHNPSVSHHGNITDHTSVCPPCLSCFCSCLPFVNDLPCQKQTVFTYGKDIRPSAFWDPPPQRS</sequence>
<name>A0ABV0ZGT6_9TELE</name>
<accession>A0ABV0ZGT6</accession>
<feature type="chain" id="PRO_5045453398" description="Secreted protein" evidence="1">
    <location>
        <begin position="16"/>
        <end position="103"/>
    </location>
</feature>
<organism evidence="2 3">
    <name type="scientific">Ameca splendens</name>
    <dbReference type="NCBI Taxonomy" id="208324"/>
    <lineage>
        <taxon>Eukaryota</taxon>
        <taxon>Metazoa</taxon>
        <taxon>Chordata</taxon>
        <taxon>Craniata</taxon>
        <taxon>Vertebrata</taxon>
        <taxon>Euteleostomi</taxon>
        <taxon>Actinopterygii</taxon>
        <taxon>Neopterygii</taxon>
        <taxon>Teleostei</taxon>
        <taxon>Neoteleostei</taxon>
        <taxon>Acanthomorphata</taxon>
        <taxon>Ovalentaria</taxon>
        <taxon>Atherinomorphae</taxon>
        <taxon>Cyprinodontiformes</taxon>
        <taxon>Goodeidae</taxon>
        <taxon>Ameca</taxon>
    </lineage>
</organism>
<keyword evidence="3" id="KW-1185">Reference proteome</keyword>
<gene>
    <name evidence="2" type="ORF">AMECASPLE_037972</name>
</gene>
<reference evidence="2 3" key="1">
    <citation type="submission" date="2021-06" db="EMBL/GenBank/DDBJ databases">
        <authorList>
            <person name="Palmer J.M."/>
        </authorList>
    </citation>
    <scope>NUCLEOTIDE SEQUENCE [LARGE SCALE GENOMIC DNA]</scope>
    <source>
        <strain evidence="2 3">AS_MEX2019</strain>
        <tissue evidence="2">Muscle</tissue>
    </source>
</reference>